<organism evidence="3 4">
    <name type="scientific">Friedmanniomyces endolithicus</name>
    <dbReference type="NCBI Taxonomy" id="329885"/>
    <lineage>
        <taxon>Eukaryota</taxon>
        <taxon>Fungi</taxon>
        <taxon>Dikarya</taxon>
        <taxon>Ascomycota</taxon>
        <taxon>Pezizomycotina</taxon>
        <taxon>Dothideomycetes</taxon>
        <taxon>Dothideomycetidae</taxon>
        <taxon>Mycosphaerellales</taxon>
        <taxon>Teratosphaeriaceae</taxon>
        <taxon>Friedmanniomyces</taxon>
    </lineage>
</organism>
<dbReference type="NCBIfam" id="TIGR01460">
    <property type="entry name" value="HAD-SF-IIA"/>
    <property type="match status" value="1"/>
</dbReference>
<evidence type="ECO:0000313" key="3">
    <source>
        <dbReference type="EMBL" id="KAK0313974.1"/>
    </source>
</evidence>
<feature type="compositionally biased region" description="Low complexity" evidence="1">
    <location>
        <begin position="135"/>
        <end position="165"/>
    </location>
</feature>
<dbReference type="InterPro" id="IPR036412">
    <property type="entry name" value="HAD-like_sf"/>
</dbReference>
<accession>A0AAN6J3C4</accession>
<dbReference type="InterPro" id="IPR001012">
    <property type="entry name" value="UBX_dom"/>
</dbReference>
<dbReference type="EMBL" id="JASUXU010000058">
    <property type="protein sequence ID" value="KAK0313974.1"/>
    <property type="molecule type" value="Genomic_DNA"/>
</dbReference>
<dbReference type="PANTHER" id="PTHR46424:SF1">
    <property type="entry name" value="UBX DOMAIN-CONTAINING PROTEIN 4"/>
    <property type="match status" value="1"/>
</dbReference>
<dbReference type="Pfam" id="PF13344">
    <property type="entry name" value="Hydrolase_6"/>
    <property type="match status" value="1"/>
</dbReference>
<proteinExistence type="predicted"/>
<dbReference type="Proteomes" id="UP001168146">
    <property type="component" value="Unassembled WGS sequence"/>
</dbReference>
<dbReference type="SUPFAM" id="SSF54236">
    <property type="entry name" value="Ubiquitin-like"/>
    <property type="match status" value="1"/>
</dbReference>
<evidence type="ECO:0000259" key="2">
    <source>
        <dbReference type="PROSITE" id="PS50033"/>
    </source>
</evidence>
<dbReference type="CDD" id="cd01767">
    <property type="entry name" value="UBX"/>
    <property type="match status" value="1"/>
</dbReference>
<dbReference type="InterPro" id="IPR006353">
    <property type="entry name" value="HAD-SF_hydro_IIA_CECR5"/>
</dbReference>
<feature type="region of interest" description="Disordered" evidence="1">
    <location>
        <begin position="113"/>
        <end position="292"/>
    </location>
</feature>
<dbReference type="NCBIfam" id="TIGR01456">
    <property type="entry name" value="CECR5"/>
    <property type="match status" value="1"/>
</dbReference>
<dbReference type="Gene3D" id="3.10.20.90">
    <property type="entry name" value="Phosphatidylinositol 3-kinase Catalytic Subunit, Chain A, domain 1"/>
    <property type="match status" value="1"/>
</dbReference>
<dbReference type="PROSITE" id="PS50033">
    <property type="entry name" value="UBX"/>
    <property type="match status" value="1"/>
</dbReference>
<evidence type="ECO:0000256" key="1">
    <source>
        <dbReference type="SAM" id="MobiDB-lite"/>
    </source>
</evidence>
<feature type="compositionally biased region" description="Basic and acidic residues" evidence="1">
    <location>
        <begin position="170"/>
        <end position="213"/>
    </location>
</feature>
<dbReference type="Gene3D" id="3.40.50.1000">
    <property type="entry name" value="HAD superfamily/HAD-like"/>
    <property type="match status" value="2"/>
</dbReference>
<dbReference type="PANTHER" id="PTHR46424">
    <property type="entry name" value="UBX DOMAIN-CONTAINING PROTEIN 4"/>
    <property type="match status" value="1"/>
</dbReference>
<gene>
    <name evidence="3" type="ORF">LTR82_013284</name>
</gene>
<dbReference type="Pfam" id="PF00789">
    <property type="entry name" value="UBX"/>
    <property type="match status" value="1"/>
</dbReference>
<comment type="caution">
    <text evidence="3">The sequence shown here is derived from an EMBL/GenBank/DDBJ whole genome shotgun (WGS) entry which is preliminary data.</text>
</comment>
<evidence type="ECO:0000313" key="4">
    <source>
        <dbReference type="Proteomes" id="UP001168146"/>
    </source>
</evidence>
<name>A0AAN6J3C4_9PEZI</name>
<dbReference type="GO" id="GO:0036503">
    <property type="term" value="P:ERAD pathway"/>
    <property type="evidence" value="ECO:0007669"/>
    <property type="project" value="TreeGrafter"/>
</dbReference>
<dbReference type="SMART" id="SM00166">
    <property type="entry name" value="UBX"/>
    <property type="match status" value="1"/>
</dbReference>
<protein>
    <recommendedName>
        <fullName evidence="2">UBX domain-containing protein</fullName>
    </recommendedName>
</protein>
<reference evidence="3" key="1">
    <citation type="submission" date="2021-12" db="EMBL/GenBank/DDBJ databases">
        <title>Black yeast isolated from Biological Soil Crust.</title>
        <authorList>
            <person name="Kurbessoian T."/>
        </authorList>
    </citation>
    <scope>NUCLEOTIDE SEQUENCE</scope>
    <source>
        <strain evidence="3">CCFEE 5208</strain>
    </source>
</reference>
<feature type="domain" description="UBX" evidence="2">
    <location>
        <begin position="293"/>
        <end position="379"/>
    </location>
</feature>
<dbReference type="InterPro" id="IPR023214">
    <property type="entry name" value="HAD_sf"/>
</dbReference>
<dbReference type="FunFam" id="3.40.50.1000:FF:000069">
    <property type="entry name" value="HAD-superfamily subfamily IIA hydrolase"/>
    <property type="match status" value="1"/>
</dbReference>
<dbReference type="AlphaFoldDB" id="A0AAN6J3C4"/>
<dbReference type="InterPro" id="IPR029071">
    <property type="entry name" value="Ubiquitin-like_domsf"/>
</dbReference>
<dbReference type="InterPro" id="IPR006357">
    <property type="entry name" value="HAD-SF_hydro_IIA"/>
</dbReference>
<sequence>MFHSGDLNSGISLAIKERKLVACLVREDDDPISTTWEEEWLGDLEEVVTEKTVLLRMDYGGKEAGFLSVFCTIDKAPTLVVIHNGHVLEKLESGIEREEFVDRLLAALGLGEDEQQQEPVAPMKLGDSTATPDVAQAASAIASAVMPQPATSSSQPQPSAPNPSSLFPDRAARLEADKQTRDAAEKAARQARSEARRKEAEDACANHRGDKGKGKQSATEEDAEKRKARDSYLAQQKKRNDESKQDRARILAQIETDKANRRARSERARQEGDGATESAMPESRLSGMRRSAGAGGTCSLQIRLFDGSSIRGRFPGSTTIAEGVRQWVREEAPAGSGGADIPYTFRQILVPKPSRSIELSEEHETLQSLDLAPSATLVLVAVAGSVNAYAGSSSGWLGWSSGLLSSAYSSMPDVGYYLPSFARLYMGGTGDPQEAGNIEGAAMAGANSLPNTAEAGASTGRPKTRTLADQRAEAMESKEKRTEFYNGNSLGFESRKDGKDGDARRHKFTRVPSHSIETPPHECEPVLLPMAAPSRSFVRLARPPSHPWIRRSHPQPWRQRRTFQTKVQSSGIPDYAFAFDIDGVLLRSSNPLPGAHEALTYLQRQRIPFILLTNGGGKSETERVAELSEKLNVELSVDMFVQSHTPFAEMHEYKDKTVLVIGGDYDKCQLVAKDHYGFQNVVTPGDIVCAHPDIWPFSKVFLDYYKTFAKPLPKPINPSNPSETLQIDAIFVYNDPRDWGLDSTIILDLLLSSQGRLGTLSPQNGNATLPNRGYQQDAQPPLYYSNPDLWWAASHPLPRLGQGGFRVAFAGLWNAVTGGAELEYTMFGKPHQLTYEFAERRLRAHRKMLFGQRGLNDPLRRVYMVGDNPESDIRGANEYKSPHGSRWKSLLVKTGVYQEGSVPSCEPDVILEDVGEAVRWAVEDAKES</sequence>
<dbReference type="Pfam" id="PF13242">
    <property type="entry name" value="Hydrolase_like"/>
    <property type="match status" value="1"/>
</dbReference>
<feature type="compositionally biased region" description="Basic and acidic residues" evidence="1">
    <location>
        <begin position="238"/>
        <end position="272"/>
    </location>
</feature>
<dbReference type="GO" id="GO:0005783">
    <property type="term" value="C:endoplasmic reticulum"/>
    <property type="evidence" value="ECO:0007669"/>
    <property type="project" value="TreeGrafter"/>
</dbReference>
<dbReference type="SUPFAM" id="SSF56784">
    <property type="entry name" value="HAD-like"/>
    <property type="match status" value="1"/>
</dbReference>